<protein>
    <recommendedName>
        <fullName evidence="3">Endonuclease-reverse transcriptase</fullName>
    </recommendedName>
</protein>
<feature type="compositionally biased region" description="Basic and acidic residues" evidence="1">
    <location>
        <begin position="126"/>
        <end position="145"/>
    </location>
</feature>
<feature type="region of interest" description="Disordered" evidence="1">
    <location>
        <begin position="126"/>
        <end position="153"/>
    </location>
</feature>
<reference evidence="2" key="2">
    <citation type="submission" date="2018-07" db="EMBL/GenBank/DDBJ databases">
        <authorList>
            <person name="Mckenzie S.K."/>
            <person name="Kronauer D.J.C."/>
        </authorList>
    </citation>
    <scope>NUCLEOTIDE SEQUENCE</scope>
    <source>
        <strain evidence="2">Clonal line C1</strain>
    </source>
</reference>
<accession>A0A3L8E3C1</accession>
<dbReference type="OrthoDB" id="7555409at2759"/>
<name>A0A3L8E3C1_OOCBI</name>
<comment type="caution">
    <text evidence="2">The sequence shown here is derived from an EMBL/GenBank/DDBJ whole genome shotgun (WGS) entry which is preliminary data.</text>
</comment>
<evidence type="ECO:0000256" key="1">
    <source>
        <dbReference type="SAM" id="MobiDB-lite"/>
    </source>
</evidence>
<gene>
    <name evidence="2" type="ORF">DMN91_000253</name>
</gene>
<evidence type="ECO:0008006" key="3">
    <source>
        <dbReference type="Google" id="ProtNLM"/>
    </source>
</evidence>
<evidence type="ECO:0000313" key="2">
    <source>
        <dbReference type="EMBL" id="RLU26458.1"/>
    </source>
</evidence>
<reference evidence="2" key="1">
    <citation type="journal article" date="2018" name="Genome Res.">
        <title>The genomic architecture and molecular evolution of ant odorant receptors.</title>
        <authorList>
            <person name="McKenzie S.K."/>
            <person name="Kronauer D.J.C."/>
        </authorList>
    </citation>
    <scope>NUCLEOTIDE SEQUENCE [LARGE SCALE GENOMIC DNA]</scope>
    <source>
        <strain evidence="2">Clonal line C1</strain>
    </source>
</reference>
<proteinExistence type="predicted"/>
<dbReference type="Proteomes" id="UP000279307">
    <property type="component" value="Chromosome 1"/>
</dbReference>
<sequence length="153" mass="18117">MKERKNIIVRGMSTEGTLEECTIRIQTLLRDKLKVDSKVWQVRRSGRVLIARLEMKRKVMKSKSKLGTERVFIENDLTWEERRVQEEITRWAKDQRGKGMEIKVATGKVRVGEGVWKWWSEVKREQEVISDEGRRDEREKSRRAEGGQAENFV</sequence>
<dbReference type="AlphaFoldDB" id="A0A3L8E3C1"/>
<organism evidence="2">
    <name type="scientific">Ooceraea biroi</name>
    <name type="common">Clonal raider ant</name>
    <name type="synonym">Cerapachys biroi</name>
    <dbReference type="NCBI Taxonomy" id="2015173"/>
    <lineage>
        <taxon>Eukaryota</taxon>
        <taxon>Metazoa</taxon>
        <taxon>Ecdysozoa</taxon>
        <taxon>Arthropoda</taxon>
        <taxon>Hexapoda</taxon>
        <taxon>Insecta</taxon>
        <taxon>Pterygota</taxon>
        <taxon>Neoptera</taxon>
        <taxon>Endopterygota</taxon>
        <taxon>Hymenoptera</taxon>
        <taxon>Apocrita</taxon>
        <taxon>Aculeata</taxon>
        <taxon>Formicoidea</taxon>
        <taxon>Formicidae</taxon>
        <taxon>Dorylinae</taxon>
        <taxon>Ooceraea</taxon>
    </lineage>
</organism>
<dbReference type="EMBL" id="QOIP01000001">
    <property type="protein sequence ID" value="RLU26458.1"/>
    <property type="molecule type" value="Genomic_DNA"/>
</dbReference>